<dbReference type="SUPFAM" id="SSF54928">
    <property type="entry name" value="RNA-binding domain, RBD"/>
    <property type="match status" value="1"/>
</dbReference>
<dbReference type="Proteomes" id="UP001328107">
    <property type="component" value="Unassembled WGS sequence"/>
</dbReference>
<sequence>GRRLIPRLLTNQLNLHRSQNITNQQWHRIFVASAAVSTKVSTNVFPIYCRGLPLSAKENEVSEFLGGKGIKAVELWSTTFGEALVECEDEE</sequence>
<feature type="non-terminal residue" evidence="1">
    <location>
        <position position="91"/>
    </location>
</feature>
<comment type="caution">
    <text evidence="1">The sequence shown here is derived from an EMBL/GenBank/DDBJ whole genome shotgun (WGS) entry which is preliminary data.</text>
</comment>
<dbReference type="InterPro" id="IPR035979">
    <property type="entry name" value="RBD_domain_sf"/>
</dbReference>
<evidence type="ECO:0000313" key="2">
    <source>
        <dbReference type="Proteomes" id="UP001328107"/>
    </source>
</evidence>
<accession>A0AAN4ZPM8</accession>
<protein>
    <submittedName>
        <fullName evidence="1">Uncharacterized protein</fullName>
    </submittedName>
</protein>
<dbReference type="GO" id="GO:0003676">
    <property type="term" value="F:nucleic acid binding"/>
    <property type="evidence" value="ECO:0007669"/>
    <property type="project" value="InterPro"/>
</dbReference>
<proteinExistence type="predicted"/>
<dbReference type="AlphaFoldDB" id="A0AAN4ZPM8"/>
<organism evidence="1 2">
    <name type="scientific">Pristionchus mayeri</name>
    <dbReference type="NCBI Taxonomy" id="1317129"/>
    <lineage>
        <taxon>Eukaryota</taxon>
        <taxon>Metazoa</taxon>
        <taxon>Ecdysozoa</taxon>
        <taxon>Nematoda</taxon>
        <taxon>Chromadorea</taxon>
        <taxon>Rhabditida</taxon>
        <taxon>Rhabditina</taxon>
        <taxon>Diplogasteromorpha</taxon>
        <taxon>Diplogasteroidea</taxon>
        <taxon>Neodiplogasteridae</taxon>
        <taxon>Pristionchus</taxon>
    </lineage>
</organism>
<gene>
    <name evidence="1" type="ORF">PMAYCL1PPCAC_13914</name>
</gene>
<name>A0AAN4ZPM8_9BILA</name>
<feature type="non-terminal residue" evidence="1">
    <location>
        <position position="1"/>
    </location>
</feature>
<dbReference type="EMBL" id="BTRK01000003">
    <property type="protein sequence ID" value="GMR43719.1"/>
    <property type="molecule type" value="Genomic_DNA"/>
</dbReference>
<evidence type="ECO:0000313" key="1">
    <source>
        <dbReference type="EMBL" id="GMR43719.1"/>
    </source>
</evidence>
<keyword evidence="2" id="KW-1185">Reference proteome</keyword>
<reference evidence="2" key="1">
    <citation type="submission" date="2022-10" db="EMBL/GenBank/DDBJ databases">
        <title>Genome assembly of Pristionchus species.</title>
        <authorList>
            <person name="Yoshida K."/>
            <person name="Sommer R.J."/>
        </authorList>
    </citation>
    <scope>NUCLEOTIDE SEQUENCE [LARGE SCALE GENOMIC DNA]</scope>
    <source>
        <strain evidence="2">RS5460</strain>
    </source>
</reference>